<evidence type="ECO:0000259" key="1">
    <source>
        <dbReference type="PROSITE" id="PS51352"/>
    </source>
</evidence>
<feature type="domain" description="Thioredoxin" evidence="1">
    <location>
        <begin position="1"/>
        <end position="142"/>
    </location>
</feature>
<dbReference type="PANTHER" id="PTHR10438:SF468">
    <property type="entry name" value="THIOREDOXIN-1-RELATED"/>
    <property type="match status" value="1"/>
</dbReference>
<proteinExistence type="predicted"/>
<evidence type="ECO:0000313" key="3">
    <source>
        <dbReference type="Proteomes" id="UP001150569"/>
    </source>
</evidence>
<reference evidence="2" key="1">
    <citation type="submission" date="2022-07" db="EMBL/GenBank/DDBJ databases">
        <title>Phylogenomic reconstructions and comparative analyses of Kickxellomycotina fungi.</title>
        <authorList>
            <person name="Reynolds N.K."/>
            <person name="Stajich J.E."/>
            <person name="Barry K."/>
            <person name="Grigoriev I.V."/>
            <person name="Crous P."/>
            <person name="Smith M.E."/>
        </authorList>
    </citation>
    <scope>NUCLEOTIDE SEQUENCE</scope>
    <source>
        <strain evidence="2">RSA 861</strain>
    </source>
</reference>
<dbReference type="SUPFAM" id="SSF52833">
    <property type="entry name" value="Thioredoxin-like"/>
    <property type="match status" value="1"/>
</dbReference>
<dbReference type="OrthoDB" id="19690at2759"/>
<accession>A0A9W7ZPE4</accession>
<evidence type="ECO:0000313" key="2">
    <source>
        <dbReference type="EMBL" id="KAJ1913810.1"/>
    </source>
</evidence>
<sequence length="142" mass="16510">MEPVTSYTLPSHLFSATGPVTHQPRRLTNREIRERREPAIDIMSEYQLKCLRRENRVVVVAFISVWSKDSKILVPYILELARQFKGRVCFAKIDIDLFVDIAGHHRVRLPPSFVFYKDGETDRSLLYRPTPDDLKAAVEKLL</sequence>
<dbReference type="PROSITE" id="PS51352">
    <property type="entry name" value="THIOREDOXIN_2"/>
    <property type="match status" value="1"/>
</dbReference>
<dbReference type="EMBL" id="JANBPT010000725">
    <property type="protein sequence ID" value="KAJ1913810.1"/>
    <property type="molecule type" value="Genomic_DNA"/>
</dbReference>
<organism evidence="2 3">
    <name type="scientific">Tieghemiomyces parasiticus</name>
    <dbReference type="NCBI Taxonomy" id="78921"/>
    <lineage>
        <taxon>Eukaryota</taxon>
        <taxon>Fungi</taxon>
        <taxon>Fungi incertae sedis</taxon>
        <taxon>Zoopagomycota</taxon>
        <taxon>Kickxellomycotina</taxon>
        <taxon>Dimargaritomycetes</taxon>
        <taxon>Dimargaritales</taxon>
        <taxon>Dimargaritaceae</taxon>
        <taxon>Tieghemiomyces</taxon>
    </lineage>
</organism>
<dbReference type="CDD" id="cd02947">
    <property type="entry name" value="TRX_family"/>
    <property type="match status" value="1"/>
</dbReference>
<dbReference type="Gene3D" id="3.40.30.10">
    <property type="entry name" value="Glutaredoxin"/>
    <property type="match status" value="1"/>
</dbReference>
<dbReference type="Pfam" id="PF00085">
    <property type="entry name" value="Thioredoxin"/>
    <property type="match status" value="1"/>
</dbReference>
<dbReference type="AlphaFoldDB" id="A0A9W7ZPE4"/>
<keyword evidence="3" id="KW-1185">Reference proteome</keyword>
<protein>
    <recommendedName>
        <fullName evidence="1">Thioredoxin domain-containing protein</fullName>
    </recommendedName>
</protein>
<name>A0A9W7ZPE4_9FUNG</name>
<gene>
    <name evidence="2" type="ORF">IWQ60_009066</name>
</gene>
<comment type="caution">
    <text evidence="2">The sequence shown here is derived from an EMBL/GenBank/DDBJ whole genome shotgun (WGS) entry which is preliminary data.</text>
</comment>
<dbReference type="InterPro" id="IPR013766">
    <property type="entry name" value="Thioredoxin_domain"/>
</dbReference>
<dbReference type="PANTHER" id="PTHR10438">
    <property type="entry name" value="THIOREDOXIN"/>
    <property type="match status" value="1"/>
</dbReference>
<dbReference type="Proteomes" id="UP001150569">
    <property type="component" value="Unassembled WGS sequence"/>
</dbReference>
<dbReference type="InterPro" id="IPR050620">
    <property type="entry name" value="Thioredoxin_H-type-like"/>
</dbReference>
<dbReference type="InterPro" id="IPR036249">
    <property type="entry name" value="Thioredoxin-like_sf"/>
</dbReference>